<evidence type="ECO:0000256" key="1">
    <source>
        <dbReference type="SAM" id="SignalP"/>
    </source>
</evidence>
<dbReference type="InterPro" id="IPR010727">
    <property type="entry name" value="DUF1302"/>
</dbReference>
<sequence>MKKNIKIKKNKKVMVVMAIPLCLAASSSVHALNFALGEQASLNWDTTVRYTAAQRIADQDDRLLSNVNGDDGNRAFDRYSLIKNRFDVITEADLNFGEVGPFYDLGAFARARAWYDGVYNRSNDHDSPATSNNVSVPFNEFTEATRKQHGDDVEMLDYFVYAGADLAGHDTTLRVGSQALNWGETLFLLGGVATSQGPVDATGFNQPGSELKELFMPVEQVAFQTSLTDSISVEAYYQWEWEKHRLDAAGSYFSTADIIDAGGESLILAPGVAFGRGDDQSAKDSGQWGVAVRFLVEELAGTEFGLYYINYHDQLPQVTLDMANGQYFLDYAEDVHLWAASFGTVIGSTNVSGEISYRENAPVGVKDVANPFAWDRAELMHYSLSAIHIFGANSLMDNLSITAELGADHVLDKSNEELSKDKFAYGYALTLKPTWFEALPGLDVNLPISLSQGVNGDSAMGGSFVEGSNKVGVTLDLLYQQKYQAQLGYVNYFGGASSNSKNDRDYISLALKYAF</sequence>
<organism evidence="2 3">
    <name type="scientific">Marinobacterium maritimum</name>
    <dbReference type="NCBI Taxonomy" id="500162"/>
    <lineage>
        <taxon>Bacteria</taxon>
        <taxon>Pseudomonadati</taxon>
        <taxon>Pseudomonadota</taxon>
        <taxon>Gammaproteobacteria</taxon>
        <taxon>Oceanospirillales</taxon>
        <taxon>Oceanospirillaceae</taxon>
        <taxon>Marinobacterium</taxon>
    </lineage>
</organism>
<feature type="chain" id="PRO_5047082976" evidence="1">
    <location>
        <begin position="32"/>
        <end position="515"/>
    </location>
</feature>
<keyword evidence="1" id="KW-0732">Signal</keyword>
<name>A0ABP3TBS2_9GAMM</name>
<accession>A0ABP3TBS2</accession>
<reference evidence="3" key="1">
    <citation type="journal article" date="2019" name="Int. J. Syst. Evol. Microbiol.">
        <title>The Global Catalogue of Microorganisms (GCM) 10K type strain sequencing project: providing services to taxonomists for standard genome sequencing and annotation.</title>
        <authorList>
            <consortium name="The Broad Institute Genomics Platform"/>
            <consortium name="The Broad Institute Genome Sequencing Center for Infectious Disease"/>
            <person name="Wu L."/>
            <person name="Ma J."/>
        </authorList>
    </citation>
    <scope>NUCLEOTIDE SEQUENCE [LARGE SCALE GENOMIC DNA]</scope>
    <source>
        <strain evidence="3">JCM 15134</strain>
    </source>
</reference>
<feature type="signal peptide" evidence="1">
    <location>
        <begin position="1"/>
        <end position="31"/>
    </location>
</feature>
<dbReference type="Proteomes" id="UP001499915">
    <property type="component" value="Unassembled WGS sequence"/>
</dbReference>
<dbReference type="RefSeq" id="WP_343804915.1">
    <property type="nucleotide sequence ID" value="NZ_BAAAET010000002.1"/>
</dbReference>
<keyword evidence="3" id="KW-1185">Reference proteome</keyword>
<comment type="caution">
    <text evidence="2">The sequence shown here is derived from an EMBL/GenBank/DDBJ whole genome shotgun (WGS) entry which is preliminary data.</text>
</comment>
<evidence type="ECO:0000313" key="3">
    <source>
        <dbReference type="Proteomes" id="UP001499915"/>
    </source>
</evidence>
<proteinExistence type="predicted"/>
<dbReference type="EMBL" id="BAAAET010000002">
    <property type="protein sequence ID" value="GAA0691018.1"/>
    <property type="molecule type" value="Genomic_DNA"/>
</dbReference>
<dbReference type="Pfam" id="PF06980">
    <property type="entry name" value="DUF1302"/>
    <property type="match status" value="1"/>
</dbReference>
<evidence type="ECO:0000313" key="2">
    <source>
        <dbReference type="EMBL" id="GAA0691018.1"/>
    </source>
</evidence>
<gene>
    <name evidence="2" type="ORF">GCM10009104_17240</name>
</gene>
<protein>
    <submittedName>
        <fullName evidence="2">DUF1302 domain-containing protein</fullName>
    </submittedName>
</protein>